<evidence type="ECO:0000259" key="3">
    <source>
        <dbReference type="Pfam" id="PF25013"/>
    </source>
</evidence>
<dbReference type="SMART" id="SM00369">
    <property type="entry name" value="LRR_TYP"/>
    <property type="match status" value="2"/>
</dbReference>
<dbReference type="InterPro" id="IPR003591">
    <property type="entry name" value="Leu-rich_rpt_typical-subtyp"/>
</dbReference>
<dbReference type="Pfam" id="PF25013">
    <property type="entry name" value="LRR_Zer-1"/>
    <property type="match status" value="1"/>
</dbReference>
<feature type="domain" description="Zer-1-like leucine-rich repeats region" evidence="3">
    <location>
        <begin position="37"/>
        <end position="100"/>
    </location>
</feature>
<keyword evidence="1" id="KW-0433">Leucine-rich repeat</keyword>
<dbReference type="PANTHER" id="PTHR47186:SF18">
    <property type="entry name" value="RX N-TERMINAL DOMAIN-CONTAINING PROTEIN"/>
    <property type="match status" value="1"/>
</dbReference>
<dbReference type="SUPFAM" id="SSF52058">
    <property type="entry name" value="L domain-like"/>
    <property type="match status" value="1"/>
</dbReference>
<keyword evidence="2" id="KW-0677">Repeat</keyword>
<dbReference type="AlphaFoldDB" id="A0A445HWI1"/>
<dbReference type="InterPro" id="IPR001611">
    <property type="entry name" value="Leu-rich_rpt"/>
</dbReference>
<dbReference type="Proteomes" id="UP000289340">
    <property type="component" value="Chromosome 11"/>
</dbReference>
<dbReference type="PROSITE" id="PS51450">
    <property type="entry name" value="LRR"/>
    <property type="match status" value="1"/>
</dbReference>
<evidence type="ECO:0000259" key="4">
    <source>
        <dbReference type="Pfam" id="PF25019"/>
    </source>
</evidence>
<dbReference type="InterPro" id="IPR056845">
    <property type="entry name" value="LRR_Zer-1"/>
</dbReference>
<feature type="domain" description="R13L1/DRL21-like LRR repeat region" evidence="4">
    <location>
        <begin position="126"/>
        <end position="250"/>
    </location>
</feature>
<name>A0A445HWI1_GLYSO</name>
<comment type="caution">
    <text evidence="5">The sequence shown here is derived from an EMBL/GenBank/DDBJ whole genome shotgun (WGS) entry which is preliminary data.</text>
</comment>
<dbReference type="Gene3D" id="3.80.10.10">
    <property type="entry name" value="Ribonuclease Inhibitor"/>
    <property type="match status" value="1"/>
</dbReference>
<reference evidence="5 6" key="1">
    <citation type="submission" date="2018-09" db="EMBL/GenBank/DDBJ databases">
        <title>A high-quality reference genome of wild soybean provides a powerful tool to mine soybean genomes.</title>
        <authorList>
            <person name="Xie M."/>
            <person name="Chung C.Y.L."/>
            <person name="Li M.-W."/>
            <person name="Wong F.-L."/>
            <person name="Chan T.-F."/>
            <person name="Lam H.-M."/>
        </authorList>
    </citation>
    <scope>NUCLEOTIDE SEQUENCE [LARGE SCALE GENOMIC DNA]</scope>
    <source>
        <strain evidence="6">cv. W05</strain>
        <tissue evidence="5">Hypocotyl of etiolated seedlings</tissue>
    </source>
</reference>
<sequence length="397" mass="45240">MLLNQKGITWLVAKTKIMRALSFSKYRNIPELSDSIGNLLHLRYLDLSYTSIESLPDETFMLYNLQTLILSDCEFLIQLPPQIGNLVNLRHLDISDTNLQEMPAQICRLQDLRTLTVFILGRQLRIKDLRKLPYLHGKLSILNLQNVINPADAFQADLKKKEQIEELMLEWGSDPQDPQIGNNVLENLQPSTILKKLNIRCYGGTSFPNWTGDSSFSNIIVLSISDCNHCLSLPPFGQLPSLKELAIKRMKMVKDMSEWQEWLPFEGEGRNFPFPCLKRLHLYKCPKLRGTLPNRLPSLTDVSFSECNRLVTKSSDLHWNMSIEIIHMREGQEGLLSLLENFSYGKLLTEKCDSLQSLPRIILGANCLQELTLTNIPSLISFPADGLSTSLQLLEIS</sequence>
<dbReference type="InterPro" id="IPR032675">
    <property type="entry name" value="LRR_dom_sf"/>
</dbReference>
<keyword evidence="6" id="KW-1185">Reference proteome</keyword>
<dbReference type="PANTHER" id="PTHR47186">
    <property type="entry name" value="LEUCINE-RICH REPEAT-CONTAINING PROTEIN 57"/>
    <property type="match status" value="1"/>
</dbReference>
<gene>
    <name evidence="5" type="ORF">D0Y65_028870</name>
</gene>
<dbReference type="EMBL" id="QZWG01000011">
    <property type="protein sequence ID" value="RZB78151.1"/>
    <property type="molecule type" value="Genomic_DNA"/>
</dbReference>
<evidence type="ECO:0000313" key="5">
    <source>
        <dbReference type="EMBL" id="RZB78151.1"/>
    </source>
</evidence>
<protein>
    <submittedName>
        <fullName evidence="5">Putative disease resistance RPP13-like protein 1</fullName>
    </submittedName>
</protein>
<dbReference type="Pfam" id="PF25019">
    <property type="entry name" value="LRR_R13L1-DRL21"/>
    <property type="match status" value="1"/>
</dbReference>
<evidence type="ECO:0000256" key="2">
    <source>
        <dbReference type="ARBA" id="ARBA00022737"/>
    </source>
</evidence>
<accession>A0A445HWI1</accession>
<evidence type="ECO:0000256" key="1">
    <source>
        <dbReference type="ARBA" id="ARBA00022614"/>
    </source>
</evidence>
<organism evidence="5 6">
    <name type="scientific">Glycine soja</name>
    <name type="common">Wild soybean</name>
    <dbReference type="NCBI Taxonomy" id="3848"/>
    <lineage>
        <taxon>Eukaryota</taxon>
        <taxon>Viridiplantae</taxon>
        <taxon>Streptophyta</taxon>
        <taxon>Embryophyta</taxon>
        <taxon>Tracheophyta</taxon>
        <taxon>Spermatophyta</taxon>
        <taxon>Magnoliopsida</taxon>
        <taxon>eudicotyledons</taxon>
        <taxon>Gunneridae</taxon>
        <taxon>Pentapetalae</taxon>
        <taxon>rosids</taxon>
        <taxon>fabids</taxon>
        <taxon>Fabales</taxon>
        <taxon>Fabaceae</taxon>
        <taxon>Papilionoideae</taxon>
        <taxon>50 kb inversion clade</taxon>
        <taxon>NPAAA clade</taxon>
        <taxon>indigoferoid/millettioid clade</taxon>
        <taxon>Phaseoleae</taxon>
        <taxon>Glycine</taxon>
        <taxon>Glycine subgen. Soja</taxon>
    </lineage>
</organism>
<proteinExistence type="predicted"/>
<dbReference type="InterPro" id="IPR056789">
    <property type="entry name" value="LRR_R13L1-DRL21"/>
</dbReference>
<evidence type="ECO:0000313" key="6">
    <source>
        <dbReference type="Proteomes" id="UP000289340"/>
    </source>
</evidence>